<dbReference type="InterPro" id="IPR003593">
    <property type="entry name" value="AAA+_ATPase"/>
</dbReference>
<protein>
    <submittedName>
        <fullName evidence="6">ABC transporter ATP-binding protein</fullName>
    </submittedName>
</protein>
<keyword evidence="3" id="KW-0547">Nucleotide-binding</keyword>
<name>A0ABT4LQ93_9PROT</name>
<sequence length="329" mass="36331">MTAFLEVRNLDVSFVLPRSISSILLRNKAPGLDVLQNVSLTLGKGETLGLVGESGSGKTTLARTITGLIPPQSGTISLGGRVVSGNKDKAFHWLRREISMMFQDPIASLSPRMRIGSLITEPFIINDISIGNRWEKAEELLDMVGLPTEFANRYPHELSGGQARRVGVARALALLPKIVIADEPTAGLDVSVQGEILNLMTRLQEELDLSYIIVTHNLAVVRHTTTQLAIMYLGQIVEQGPTDDIFERPSHPYTKALLDSEPHPDPAKRRDDLQIKGEIPSLFLRPTGCDFHTRCSFAQDKCRAVEPDFMTTEDGRLLRCHFPLQDTDG</sequence>
<proteinExistence type="predicted"/>
<reference evidence="6" key="1">
    <citation type="submission" date="2022-12" db="EMBL/GenBank/DDBJ databases">
        <title>Bacterial isolates from different developmental stages of Nematostella vectensis.</title>
        <authorList>
            <person name="Fraune S."/>
        </authorList>
    </citation>
    <scope>NUCLEOTIDE SEQUENCE</scope>
    <source>
        <strain evidence="6">G21630-S1</strain>
    </source>
</reference>
<dbReference type="PROSITE" id="PS50893">
    <property type="entry name" value="ABC_TRANSPORTER_2"/>
    <property type="match status" value="1"/>
</dbReference>
<evidence type="ECO:0000256" key="4">
    <source>
        <dbReference type="ARBA" id="ARBA00022840"/>
    </source>
</evidence>
<feature type="domain" description="ABC transporter" evidence="5">
    <location>
        <begin position="7"/>
        <end position="258"/>
    </location>
</feature>
<evidence type="ECO:0000313" key="7">
    <source>
        <dbReference type="Proteomes" id="UP001069802"/>
    </source>
</evidence>
<keyword evidence="7" id="KW-1185">Reference proteome</keyword>
<accession>A0ABT4LQ93</accession>
<evidence type="ECO:0000256" key="3">
    <source>
        <dbReference type="ARBA" id="ARBA00022741"/>
    </source>
</evidence>
<dbReference type="Proteomes" id="UP001069802">
    <property type="component" value="Unassembled WGS sequence"/>
</dbReference>
<dbReference type="InterPro" id="IPR027417">
    <property type="entry name" value="P-loop_NTPase"/>
</dbReference>
<dbReference type="NCBIfam" id="TIGR01727">
    <property type="entry name" value="oligo_HPY"/>
    <property type="match status" value="1"/>
</dbReference>
<dbReference type="SUPFAM" id="SSF52540">
    <property type="entry name" value="P-loop containing nucleoside triphosphate hydrolases"/>
    <property type="match status" value="1"/>
</dbReference>
<keyword evidence="4 6" id="KW-0067">ATP-binding</keyword>
<comment type="caution">
    <text evidence="6">The sequence shown here is derived from an EMBL/GenBank/DDBJ whole genome shotgun (WGS) entry which is preliminary data.</text>
</comment>
<dbReference type="PANTHER" id="PTHR43776">
    <property type="entry name" value="TRANSPORT ATP-BINDING PROTEIN"/>
    <property type="match status" value="1"/>
</dbReference>
<dbReference type="EMBL" id="JAPWGY010000016">
    <property type="protein sequence ID" value="MCZ4283065.1"/>
    <property type="molecule type" value="Genomic_DNA"/>
</dbReference>
<dbReference type="SMART" id="SM00382">
    <property type="entry name" value="AAA"/>
    <property type="match status" value="1"/>
</dbReference>
<organism evidence="6 7">
    <name type="scientific">Kiloniella laminariae</name>
    <dbReference type="NCBI Taxonomy" id="454162"/>
    <lineage>
        <taxon>Bacteria</taxon>
        <taxon>Pseudomonadati</taxon>
        <taxon>Pseudomonadota</taxon>
        <taxon>Alphaproteobacteria</taxon>
        <taxon>Rhodospirillales</taxon>
        <taxon>Kiloniellaceae</taxon>
        <taxon>Kiloniella</taxon>
    </lineage>
</organism>
<dbReference type="Pfam" id="PF00005">
    <property type="entry name" value="ABC_tran"/>
    <property type="match status" value="1"/>
</dbReference>
<keyword evidence="2" id="KW-0813">Transport</keyword>
<dbReference type="RefSeq" id="WP_269425186.1">
    <property type="nucleotide sequence ID" value="NZ_JAPWGY010000016.1"/>
</dbReference>
<evidence type="ECO:0000313" key="6">
    <source>
        <dbReference type="EMBL" id="MCZ4283065.1"/>
    </source>
</evidence>
<dbReference type="PROSITE" id="PS00211">
    <property type="entry name" value="ABC_TRANSPORTER_1"/>
    <property type="match status" value="1"/>
</dbReference>
<dbReference type="Gene3D" id="3.40.50.300">
    <property type="entry name" value="P-loop containing nucleotide triphosphate hydrolases"/>
    <property type="match status" value="1"/>
</dbReference>
<gene>
    <name evidence="6" type="ORF">O4H49_19935</name>
</gene>
<dbReference type="GO" id="GO:0005524">
    <property type="term" value="F:ATP binding"/>
    <property type="evidence" value="ECO:0007669"/>
    <property type="project" value="UniProtKB-KW"/>
</dbReference>
<evidence type="ECO:0000256" key="2">
    <source>
        <dbReference type="ARBA" id="ARBA00022448"/>
    </source>
</evidence>
<comment type="subcellular location">
    <subcellularLocation>
        <location evidence="1">Cell inner membrane</location>
        <topology evidence="1">Peripheral membrane protein</topology>
    </subcellularLocation>
</comment>
<dbReference type="InterPro" id="IPR050319">
    <property type="entry name" value="ABC_transp_ATP-bind"/>
</dbReference>
<dbReference type="InterPro" id="IPR017871">
    <property type="entry name" value="ABC_transporter-like_CS"/>
</dbReference>
<evidence type="ECO:0000256" key="1">
    <source>
        <dbReference type="ARBA" id="ARBA00004417"/>
    </source>
</evidence>
<dbReference type="CDD" id="cd03257">
    <property type="entry name" value="ABC_NikE_OppD_transporters"/>
    <property type="match status" value="1"/>
</dbReference>
<dbReference type="InterPro" id="IPR003439">
    <property type="entry name" value="ABC_transporter-like_ATP-bd"/>
</dbReference>
<dbReference type="InterPro" id="IPR013563">
    <property type="entry name" value="Oligopep_ABC_C"/>
</dbReference>
<dbReference type="Pfam" id="PF08352">
    <property type="entry name" value="oligo_HPY"/>
    <property type="match status" value="1"/>
</dbReference>
<evidence type="ECO:0000259" key="5">
    <source>
        <dbReference type="PROSITE" id="PS50893"/>
    </source>
</evidence>